<dbReference type="Proteomes" id="UP000018439">
    <property type="component" value="Chromosome"/>
</dbReference>
<evidence type="ECO:0000313" key="2">
    <source>
        <dbReference type="Proteomes" id="UP000018439"/>
    </source>
</evidence>
<dbReference type="OrthoDB" id="1093522at2"/>
<name>F3ZQK4_9BACE</name>
<organism evidence="1 2">
    <name type="scientific">Bacteroides coprosuis DSM 18011</name>
    <dbReference type="NCBI Taxonomy" id="679937"/>
    <lineage>
        <taxon>Bacteria</taxon>
        <taxon>Pseudomonadati</taxon>
        <taxon>Bacteroidota</taxon>
        <taxon>Bacteroidia</taxon>
        <taxon>Bacteroidales</taxon>
        <taxon>Bacteroidaceae</taxon>
        <taxon>Bacteroides</taxon>
    </lineage>
</organism>
<dbReference type="STRING" id="679937.Bcop_1607"/>
<accession>F3ZQK4</accession>
<dbReference type="AlphaFoldDB" id="F3ZQK4"/>
<dbReference type="eggNOG" id="COG0595">
    <property type="taxonomic scope" value="Bacteria"/>
</dbReference>
<dbReference type="HOGENOM" id="CLU_813424_0_0_10"/>
<sequence>MDKKTILTELRAQIGNQNINFPRDIQFNIEGNNLHVQIILAPTANVRGGSDAHNPVLQNLQNNSAAFESWIICIKASFKELEDVYLDWRSPDNPDSHDYRRFLFRIMMFKLMYTWFKIPKSKNWEVQQVEKTLAGGDIICNYPLKPIDRLGERFSAEQKLRSVSDWSEAYVKWLFVQNDSALNKYLKQKVKLDTDVYSQLPTGVFDGKIHKSKALFSIGASGIDLWGIEKDTLKIFELRYKKVTIGILSQLFFYLSICRELFLAKGRLQYPNKLIEKDIQNRGFHHLYYQQHKMKKIEGYLLADQFHPLLTNEVIDLFNEGLAQLGNIKVKKLNYTDH</sequence>
<protein>
    <submittedName>
        <fullName evidence="1">Uncharacterized protein</fullName>
    </submittedName>
</protein>
<gene>
    <name evidence="1" type="ORF">Bcop_1607</name>
</gene>
<reference evidence="1 2" key="1">
    <citation type="journal article" date="2011" name="Stand. Genomic Sci.">
        <title>Non-contiguous finished genome sequence of Bacteroides coprosuis type strain (PC139).</title>
        <authorList>
            <person name="Land M."/>
            <person name="Held B."/>
            <person name="Gronow S."/>
            <person name="Abt B."/>
            <person name="Lucas S."/>
            <person name="Del Rio T.G."/>
            <person name="Nolan M."/>
            <person name="Tice H."/>
            <person name="Cheng J.F."/>
            <person name="Pitluck S."/>
            <person name="Liolios K."/>
            <person name="Pagani I."/>
            <person name="Ivanova N."/>
            <person name="Mavromatis K."/>
            <person name="Mikhailova N."/>
            <person name="Pati A."/>
            <person name="Tapia R."/>
            <person name="Han C."/>
            <person name="Goodwin L."/>
            <person name="Chen A."/>
            <person name="Palaniappan K."/>
            <person name="Hauser L."/>
            <person name="Brambilla E.M."/>
            <person name="Rohde M."/>
            <person name="Goker M."/>
            <person name="Detter J.C."/>
            <person name="Woyke T."/>
            <person name="Bristow J."/>
            <person name="Eisen J.A."/>
            <person name="Markowitz V."/>
            <person name="Hugenholtz P."/>
            <person name="Kyrpides N.C."/>
            <person name="Klenk H.P."/>
            <person name="Lapidus A."/>
        </authorList>
    </citation>
    <scope>NUCLEOTIDE SEQUENCE</scope>
    <source>
        <strain evidence="1 2">DSM 18011</strain>
    </source>
</reference>
<dbReference type="EMBL" id="CM001167">
    <property type="protein sequence ID" value="EGJ71799.1"/>
    <property type="molecule type" value="Genomic_DNA"/>
</dbReference>
<keyword evidence="2" id="KW-1185">Reference proteome</keyword>
<evidence type="ECO:0000313" key="1">
    <source>
        <dbReference type="EMBL" id="EGJ71799.1"/>
    </source>
</evidence>
<proteinExistence type="predicted"/>